<dbReference type="EMBL" id="CAFBLN010000016">
    <property type="protein sequence ID" value="CAB4866495.1"/>
    <property type="molecule type" value="Genomic_DNA"/>
</dbReference>
<dbReference type="GO" id="GO:0006355">
    <property type="term" value="P:regulation of DNA-templated transcription"/>
    <property type="evidence" value="ECO:0007669"/>
    <property type="project" value="InterPro"/>
</dbReference>
<gene>
    <name evidence="1" type="ORF">UFOPK2958_00776</name>
    <name evidence="2" type="ORF">UFOPK3381_00550</name>
</gene>
<dbReference type="AlphaFoldDB" id="A0A6J7DC51"/>
<sequence>MLKQTAIRLPTDLATEIDFVARVRQTSTNSLIIEAVRKFLAQVATDPEFAKQAQAIMADEREMLRKLLDEGSK</sequence>
<dbReference type="InterPro" id="IPR010985">
    <property type="entry name" value="Ribbon_hlx_hlx"/>
</dbReference>
<dbReference type="EMBL" id="CAFAAB010000077">
    <property type="protein sequence ID" value="CAB4784883.1"/>
    <property type="molecule type" value="Genomic_DNA"/>
</dbReference>
<dbReference type="InterPro" id="IPR013321">
    <property type="entry name" value="Arc_rbn_hlx_hlx"/>
</dbReference>
<name>A0A6J7DC51_9ZZZZ</name>
<accession>A0A6J7DC51</accession>
<reference evidence="2" key="1">
    <citation type="submission" date="2020-05" db="EMBL/GenBank/DDBJ databases">
        <authorList>
            <person name="Chiriac C."/>
            <person name="Salcher M."/>
            <person name="Ghai R."/>
            <person name="Kavagutti S V."/>
        </authorList>
    </citation>
    <scope>NUCLEOTIDE SEQUENCE</scope>
</reference>
<organism evidence="2">
    <name type="scientific">freshwater metagenome</name>
    <dbReference type="NCBI Taxonomy" id="449393"/>
    <lineage>
        <taxon>unclassified sequences</taxon>
        <taxon>metagenomes</taxon>
        <taxon>ecological metagenomes</taxon>
    </lineage>
</organism>
<evidence type="ECO:0000313" key="1">
    <source>
        <dbReference type="EMBL" id="CAB4784883.1"/>
    </source>
</evidence>
<protein>
    <submittedName>
        <fullName evidence="2">Unannotated protein</fullName>
    </submittedName>
</protein>
<dbReference type="SUPFAM" id="SSF47598">
    <property type="entry name" value="Ribbon-helix-helix"/>
    <property type="match status" value="1"/>
</dbReference>
<dbReference type="Gene3D" id="1.10.1220.10">
    <property type="entry name" value="Met repressor-like"/>
    <property type="match status" value="1"/>
</dbReference>
<proteinExistence type="predicted"/>
<evidence type="ECO:0000313" key="2">
    <source>
        <dbReference type="EMBL" id="CAB4866495.1"/>
    </source>
</evidence>